<keyword evidence="6 19" id="KW-0732">Signal</keyword>
<dbReference type="InterPro" id="IPR001424">
    <property type="entry name" value="SOD_Cu_Zn_dom"/>
</dbReference>
<proteinExistence type="inferred from homology"/>
<comment type="similarity">
    <text evidence="1 17">Belongs to the Cu-Zn superoxide dismutase family.</text>
</comment>
<feature type="compositionally biased region" description="Low complexity" evidence="18">
    <location>
        <begin position="216"/>
        <end position="278"/>
    </location>
</feature>
<name>A0A498QPD3_9MYCO</name>
<evidence type="ECO:0000256" key="15">
    <source>
        <dbReference type="ARBA" id="ARBA00024900"/>
    </source>
</evidence>
<protein>
    <recommendedName>
        <fullName evidence="3 17">Superoxide dismutase [Cu-Zn]</fullName>
        <ecNumber evidence="2 17">1.15.1.1</ecNumber>
    </recommendedName>
</protein>
<evidence type="ECO:0000256" key="3">
    <source>
        <dbReference type="ARBA" id="ARBA00020928"/>
    </source>
</evidence>
<evidence type="ECO:0000256" key="7">
    <source>
        <dbReference type="ARBA" id="ARBA00022833"/>
    </source>
</evidence>
<evidence type="ECO:0000256" key="19">
    <source>
        <dbReference type="SAM" id="SignalP"/>
    </source>
</evidence>
<comment type="function">
    <text evidence="15">Destroys radicals which are normally produced within the cells and which are toxic to biological systems. May play a role in favoring mycobacterial survival in phagocytes.</text>
</comment>
<dbReference type="OrthoDB" id="9792957at2"/>
<dbReference type="Proteomes" id="UP000268285">
    <property type="component" value="Unassembled WGS sequence"/>
</dbReference>
<evidence type="ECO:0000256" key="1">
    <source>
        <dbReference type="ARBA" id="ARBA00010457"/>
    </source>
</evidence>
<evidence type="ECO:0000256" key="12">
    <source>
        <dbReference type="ARBA" id="ARBA00023139"/>
    </source>
</evidence>
<organism evidence="21 22">
    <name type="scientific">Mycobacterium pseudokansasii</name>
    <dbReference type="NCBI Taxonomy" id="2341080"/>
    <lineage>
        <taxon>Bacteria</taxon>
        <taxon>Bacillati</taxon>
        <taxon>Actinomycetota</taxon>
        <taxon>Actinomycetes</taxon>
        <taxon>Mycobacteriales</taxon>
        <taxon>Mycobacteriaceae</taxon>
        <taxon>Mycobacterium</taxon>
    </lineage>
</organism>
<dbReference type="FunFam" id="2.60.40.200:FF:000012">
    <property type="entry name" value="Superoxide dismutase [Cu-Zn]"/>
    <property type="match status" value="1"/>
</dbReference>
<dbReference type="SUPFAM" id="SSF49329">
    <property type="entry name" value="Cu,Zn superoxide dismutase-like"/>
    <property type="match status" value="1"/>
</dbReference>
<dbReference type="PROSITE" id="PS00332">
    <property type="entry name" value="SOD_CU_ZN_2"/>
    <property type="match status" value="1"/>
</dbReference>
<evidence type="ECO:0000256" key="18">
    <source>
        <dbReference type="SAM" id="MobiDB-lite"/>
    </source>
</evidence>
<keyword evidence="14" id="KW-0449">Lipoprotein</keyword>
<keyword evidence="4" id="KW-1003">Cell membrane</keyword>
<keyword evidence="11" id="KW-0472">Membrane</keyword>
<feature type="signal peptide" evidence="19">
    <location>
        <begin position="1"/>
        <end position="27"/>
    </location>
</feature>
<keyword evidence="13" id="KW-1015">Disulfide bond</keyword>
<keyword evidence="8" id="KW-0049">Antioxidant</keyword>
<dbReference type="InterPro" id="IPR036423">
    <property type="entry name" value="SOD-like_Cu/Zn_dom_sf"/>
</dbReference>
<feature type="region of interest" description="Disordered" evidence="18">
    <location>
        <begin position="216"/>
        <end position="284"/>
    </location>
</feature>
<evidence type="ECO:0000259" key="20">
    <source>
        <dbReference type="Pfam" id="PF00080"/>
    </source>
</evidence>
<evidence type="ECO:0000256" key="6">
    <source>
        <dbReference type="ARBA" id="ARBA00022729"/>
    </source>
</evidence>
<comment type="cofactor">
    <cofactor evidence="17">
        <name>Zn(2+)</name>
        <dbReference type="ChEBI" id="CHEBI:29105"/>
    </cofactor>
    <text evidence="17">Binds 1 zinc ion per subunit.</text>
</comment>
<evidence type="ECO:0000256" key="17">
    <source>
        <dbReference type="RuleBase" id="RU000393"/>
    </source>
</evidence>
<dbReference type="NCBIfam" id="NF047631">
    <property type="entry name" value="SodCMycob"/>
    <property type="match status" value="1"/>
</dbReference>
<gene>
    <name evidence="21" type="primary">sodC_2</name>
    <name evidence="21" type="ORF">LAUMK142_01090</name>
</gene>
<sequence length="284" mass="28222">MNKGVQKPAAVAAAVLTAVIAPIGACANQNTAQPNTSPLTAPPPGTERMTTQLKSADGTLVANATFDFANGFATLTVETVPNQVLTPGFHGLHIHSVGKCEADSVAPTGGATGDFNSAGGHYQAPGHTGYPASGDLTSLEVRSDGTAKLVTTSNSFTAADLRNGSGTALIIHQDPDNFGNIPPARYTQKNGTPGPDEETLATGDSGKRVACGVVSAATTTSSPSSSSTSSEGATPTVTTLTTTATVVPPPSMSTSTSTVTVTSVPTVTSTPTGTVTTPSLPPSG</sequence>
<feature type="region of interest" description="Disordered" evidence="18">
    <location>
        <begin position="116"/>
        <end position="135"/>
    </location>
</feature>
<evidence type="ECO:0000256" key="4">
    <source>
        <dbReference type="ARBA" id="ARBA00022475"/>
    </source>
</evidence>
<evidence type="ECO:0000256" key="14">
    <source>
        <dbReference type="ARBA" id="ARBA00023288"/>
    </source>
</evidence>
<keyword evidence="12" id="KW-0564">Palmitate</keyword>
<feature type="region of interest" description="Disordered" evidence="18">
    <location>
        <begin position="175"/>
        <end position="203"/>
    </location>
</feature>
<evidence type="ECO:0000256" key="10">
    <source>
        <dbReference type="ARBA" id="ARBA00023008"/>
    </source>
</evidence>
<evidence type="ECO:0000256" key="11">
    <source>
        <dbReference type="ARBA" id="ARBA00023136"/>
    </source>
</evidence>
<dbReference type="AlphaFoldDB" id="A0A498QPD3"/>
<keyword evidence="7 17" id="KW-0862">Zinc</keyword>
<evidence type="ECO:0000256" key="13">
    <source>
        <dbReference type="ARBA" id="ARBA00023157"/>
    </source>
</evidence>
<evidence type="ECO:0000313" key="22">
    <source>
        <dbReference type="Proteomes" id="UP000268285"/>
    </source>
</evidence>
<evidence type="ECO:0000256" key="8">
    <source>
        <dbReference type="ARBA" id="ARBA00022862"/>
    </source>
</evidence>
<keyword evidence="5 17" id="KW-0479">Metal-binding</keyword>
<accession>A0A498QPD3</accession>
<feature type="chain" id="PRO_5019748869" description="Superoxide dismutase [Cu-Zn]" evidence="19">
    <location>
        <begin position="28"/>
        <end position="284"/>
    </location>
</feature>
<keyword evidence="22" id="KW-1185">Reference proteome</keyword>
<dbReference type="InterPro" id="IPR018152">
    <property type="entry name" value="SOD_Cu/Zn_BS"/>
</dbReference>
<evidence type="ECO:0000256" key="5">
    <source>
        <dbReference type="ARBA" id="ARBA00022723"/>
    </source>
</evidence>
<dbReference type="GO" id="GO:0005507">
    <property type="term" value="F:copper ion binding"/>
    <property type="evidence" value="ECO:0007669"/>
    <property type="project" value="InterPro"/>
</dbReference>
<keyword evidence="10 17" id="KW-0186">Copper</keyword>
<evidence type="ECO:0000256" key="16">
    <source>
        <dbReference type="ARBA" id="ARBA00049204"/>
    </source>
</evidence>
<evidence type="ECO:0000313" key="21">
    <source>
        <dbReference type="EMBL" id="VBA48066.1"/>
    </source>
</evidence>
<dbReference type="Gene3D" id="2.60.40.200">
    <property type="entry name" value="Superoxide dismutase, copper/zinc binding domain"/>
    <property type="match status" value="1"/>
</dbReference>
<dbReference type="GO" id="GO:0004784">
    <property type="term" value="F:superoxide dismutase activity"/>
    <property type="evidence" value="ECO:0007669"/>
    <property type="project" value="UniProtKB-EC"/>
</dbReference>
<keyword evidence="9 17" id="KW-0560">Oxidoreductase</keyword>
<dbReference type="EMBL" id="UPHU01000001">
    <property type="protein sequence ID" value="VBA48066.1"/>
    <property type="molecule type" value="Genomic_DNA"/>
</dbReference>
<comment type="cofactor">
    <cofactor evidence="17">
        <name>Cu cation</name>
        <dbReference type="ChEBI" id="CHEBI:23378"/>
    </cofactor>
    <text evidence="17">Binds 1 copper ion per subunit.</text>
</comment>
<dbReference type="EC" id="1.15.1.1" evidence="2 17"/>
<evidence type="ECO:0000256" key="2">
    <source>
        <dbReference type="ARBA" id="ARBA00012682"/>
    </source>
</evidence>
<evidence type="ECO:0000256" key="9">
    <source>
        <dbReference type="ARBA" id="ARBA00023002"/>
    </source>
</evidence>
<dbReference type="PANTHER" id="PTHR10003">
    <property type="entry name" value="SUPEROXIDE DISMUTASE CU-ZN -RELATED"/>
    <property type="match status" value="1"/>
</dbReference>
<reference evidence="21 22" key="1">
    <citation type="submission" date="2018-09" db="EMBL/GenBank/DDBJ databases">
        <authorList>
            <person name="Tagini F."/>
        </authorList>
    </citation>
    <scope>NUCLEOTIDE SEQUENCE [LARGE SCALE GENOMIC DNA]</scope>
    <source>
        <strain evidence="21 22">MK142</strain>
    </source>
</reference>
<comment type="catalytic activity">
    <reaction evidence="16 17">
        <text>2 superoxide + 2 H(+) = H2O2 + O2</text>
        <dbReference type="Rhea" id="RHEA:20696"/>
        <dbReference type="ChEBI" id="CHEBI:15378"/>
        <dbReference type="ChEBI" id="CHEBI:15379"/>
        <dbReference type="ChEBI" id="CHEBI:16240"/>
        <dbReference type="ChEBI" id="CHEBI:18421"/>
        <dbReference type="EC" id="1.15.1.1"/>
    </reaction>
</comment>
<dbReference type="Pfam" id="PF00080">
    <property type="entry name" value="Sod_Cu"/>
    <property type="match status" value="1"/>
</dbReference>
<feature type="domain" description="Superoxide dismutase copper/zinc binding" evidence="20">
    <location>
        <begin position="82"/>
        <end position="214"/>
    </location>
</feature>
<dbReference type="InterPro" id="IPR024134">
    <property type="entry name" value="SOD_Cu/Zn_/chaperone"/>
</dbReference>